<keyword evidence="1" id="KW-0547">Nucleotide-binding</keyword>
<keyword evidence="6" id="KW-0378">Hydrolase</keyword>
<feature type="domain" description="Clp ATPase C-terminal" evidence="5">
    <location>
        <begin position="255"/>
        <end position="347"/>
    </location>
</feature>
<dbReference type="EMBL" id="JAADZU010000105">
    <property type="protein sequence ID" value="NDK92203.1"/>
    <property type="molecule type" value="Genomic_DNA"/>
</dbReference>
<dbReference type="AlphaFoldDB" id="A0A7K3LV98"/>
<dbReference type="GO" id="GO:0005524">
    <property type="term" value="F:ATP binding"/>
    <property type="evidence" value="ECO:0007669"/>
    <property type="project" value="UniProtKB-KW"/>
</dbReference>
<dbReference type="SMART" id="SM01086">
    <property type="entry name" value="ClpB_D2-small"/>
    <property type="match status" value="1"/>
</dbReference>
<dbReference type="SUPFAM" id="SSF52540">
    <property type="entry name" value="P-loop containing nucleoside triphosphate hydrolases"/>
    <property type="match status" value="1"/>
</dbReference>
<keyword evidence="6" id="KW-0645">Protease</keyword>
<name>A0A7K3LV98_9ACTN</name>
<dbReference type="GO" id="GO:0006508">
    <property type="term" value="P:proteolysis"/>
    <property type="evidence" value="ECO:0007669"/>
    <property type="project" value="UniProtKB-KW"/>
</dbReference>
<dbReference type="SMART" id="SM00382">
    <property type="entry name" value="AAA"/>
    <property type="match status" value="1"/>
</dbReference>
<dbReference type="Proteomes" id="UP000466307">
    <property type="component" value="Unassembled WGS sequence"/>
</dbReference>
<evidence type="ECO:0000313" key="6">
    <source>
        <dbReference type="EMBL" id="NDK92203.1"/>
    </source>
</evidence>
<dbReference type="PANTHER" id="PTHR11638:SF18">
    <property type="entry name" value="HEAT SHOCK PROTEIN 104"/>
    <property type="match status" value="1"/>
</dbReference>
<dbReference type="Gene3D" id="1.10.8.60">
    <property type="match status" value="1"/>
</dbReference>
<evidence type="ECO:0000259" key="4">
    <source>
        <dbReference type="SMART" id="SM00382"/>
    </source>
</evidence>
<reference evidence="6 7" key="1">
    <citation type="submission" date="2020-01" db="EMBL/GenBank/DDBJ databases">
        <title>Investigation of new actinobacteria for the biodesulphurisation of diesel fuel.</title>
        <authorList>
            <person name="Athi Narayanan S.M."/>
        </authorList>
    </citation>
    <scope>NUCLEOTIDE SEQUENCE [LARGE SCALE GENOMIC DNA]</scope>
    <source>
        <strain evidence="6 7">213E</strain>
    </source>
</reference>
<organism evidence="6 7">
    <name type="scientific">Gordonia desulfuricans</name>
    <dbReference type="NCBI Taxonomy" id="89051"/>
    <lineage>
        <taxon>Bacteria</taxon>
        <taxon>Bacillati</taxon>
        <taxon>Actinomycetota</taxon>
        <taxon>Actinomycetes</taxon>
        <taxon>Mycobacteriales</taxon>
        <taxon>Gordoniaceae</taxon>
        <taxon>Gordonia</taxon>
    </lineage>
</organism>
<proteinExistence type="predicted"/>
<sequence>MQPGPPPNSTPNPMGSSRFRLGRLRSPQELTAALQSHIVGQEAAIEAAVRALTISAAGLRDPNRPIASLLLVGPTGVGKTELAKQLARQVAGDPDNLCRIDMNTLAQEHYSASLAGAPPGYAGAKEGLTLFDPALIAGNHSRPGLVLFDEVEKAHATVLRSLLQILDSGVLRLSAGNETIDFRNAIVLFTSNLGSAEVAAHERRHRGSSSLQRLAAPFRPGARRDSQQIVADVVEQFFDPELYNRFDEVVQFAPLTQTSAAKIVDLELARLRNQLSAIHIDWMPDDDVRSLLINKGFDSTYGARHMKRTVRTTLSAPIAEAVVTAPDADNRSRHTLSTTVAQGGIVATVTRAVS</sequence>
<dbReference type="InterPro" id="IPR001270">
    <property type="entry name" value="ClpA/B"/>
</dbReference>
<keyword evidence="7" id="KW-1185">Reference proteome</keyword>
<dbReference type="GO" id="GO:0034605">
    <property type="term" value="P:cellular response to heat"/>
    <property type="evidence" value="ECO:0007669"/>
    <property type="project" value="TreeGrafter"/>
</dbReference>
<dbReference type="PRINTS" id="PR00300">
    <property type="entry name" value="CLPPROTEASEA"/>
</dbReference>
<dbReference type="PANTHER" id="PTHR11638">
    <property type="entry name" value="ATP-DEPENDENT CLP PROTEASE"/>
    <property type="match status" value="1"/>
</dbReference>
<dbReference type="InterPro" id="IPR003959">
    <property type="entry name" value="ATPase_AAA_core"/>
</dbReference>
<dbReference type="InterPro" id="IPR027417">
    <property type="entry name" value="P-loop_NTPase"/>
</dbReference>
<evidence type="ECO:0000256" key="2">
    <source>
        <dbReference type="ARBA" id="ARBA00022840"/>
    </source>
</evidence>
<dbReference type="GO" id="GO:0008233">
    <property type="term" value="F:peptidase activity"/>
    <property type="evidence" value="ECO:0007669"/>
    <property type="project" value="UniProtKB-KW"/>
</dbReference>
<comment type="caution">
    <text evidence="6">The sequence shown here is derived from an EMBL/GenBank/DDBJ whole genome shotgun (WGS) entry which is preliminary data.</text>
</comment>
<dbReference type="Gene3D" id="3.40.50.300">
    <property type="entry name" value="P-loop containing nucleotide triphosphate hydrolases"/>
    <property type="match status" value="1"/>
</dbReference>
<dbReference type="GO" id="GO:0016887">
    <property type="term" value="F:ATP hydrolysis activity"/>
    <property type="evidence" value="ECO:0007669"/>
    <property type="project" value="InterPro"/>
</dbReference>
<evidence type="ECO:0000256" key="3">
    <source>
        <dbReference type="ARBA" id="ARBA00023186"/>
    </source>
</evidence>
<dbReference type="Pfam" id="PF07724">
    <property type="entry name" value="AAA_2"/>
    <property type="match status" value="1"/>
</dbReference>
<accession>A0A7K3LV98</accession>
<keyword evidence="3" id="KW-0143">Chaperone</keyword>
<dbReference type="Pfam" id="PF10431">
    <property type="entry name" value="ClpB_D2-small"/>
    <property type="match status" value="1"/>
</dbReference>
<keyword evidence="2 6" id="KW-0067">ATP-binding</keyword>
<protein>
    <submittedName>
        <fullName evidence="6">ATP-dependent Clp protease ATP-binding subunit</fullName>
    </submittedName>
</protein>
<dbReference type="InterPro" id="IPR050130">
    <property type="entry name" value="ClpA_ClpB"/>
</dbReference>
<dbReference type="CDD" id="cd19499">
    <property type="entry name" value="RecA-like_ClpB_Hsp104-like"/>
    <property type="match status" value="1"/>
</dbReference>
<gene>
    <name evidence="6" type="ORF">GYA93_21950</name>
</gene>
<feature type="domain" description="AAA+ ATPase" evidence="4">
    <location>
        <begin position="65"/>
        <end position="217"/>
    </location>
</feature>
<dbReference type="GO" id="GO:0005737">
    <property type="term" value="C:cytoplasm"/>
    <property type="evidence" value="ECO:0007669"/>
    <property type="project" value="TreeGrafter"/>
</dbReference>
<evidence type="ECO:0000313" key="7">
    <source>
        <dbReference type="Proteomes" id="UP000466307"/>
    </source>
</evidence>
<evidence type="ECO:0000259" key="5">
    <source>
        <dbReference type="SMART" id="SM01086"/>
    </source>
</evidence>
<dbReference type="InterPro" id="IPR019489">
    <property type="entry name" value="Clp_ATPase_C"/>
</dbReference>
<evidence type="ECO:0000256" key="1">
    <source>
        <dbReference type="ARBA" id="ARBA00022741"/>
    </source>
</evidence>
<dbReference type="InterPro" id="IPR003593">
    <property type="entry name" value="AAA+_ATPase"/>
</dbReference>